<dbReference type="EMBL" id="AF232689">
    <property type="protein sequence ID" value="AAF99223.1"/>
    <property type="molecule type" value="Genomic_DNA"/>
</dbReference>
<organism evidence="2 3">
    <name type="scientific">Rat cytomegalovirus (strain Maastricht)</name>
    <dbReference type="NCBI Taxonomy" id="79700"/>
    <lineage>
        <taxon>Viruses</taxon>
        <taxon>Duplodnaviria</taxon>
        <taxon>Heunggongvirae</taxon>
        <taxon>Peploviricota</taxon>
        <taxon>Herviviricetes</taxon>
        <taxon>Herpesvirales</taxon>
        <taxon>Orthoherpesviridae</taxon>
        <taxon>Betaherpesvirinae</taxon>
        <taxon>Muromegalovirus</taxon>
        <taxon>Muromegalovirus muridbeta2</taxon>
        <taxon>Murid betaherpesvirus 2</taxon>
    </lineage>
</organism>
<keyword evidence="1" id="KW-1133">Transmembrane helix</keyword>
<evidence type="ECO:0000313" key="3">
    <source>
        <dbReference type="Proteomes" id="UP000008288"/>
    </source>
</evidence>
<evidence type="ECO:0000256" key="1">
    <source>
        <dbReference type="SAM" id="Phobius"/>
    </source>
</evidence>
<name>Q9DW67_RCMVM</name>
<reference evidence="2 3" key="7">
    <citation type="journal article" date="1999" name="J. Virol.">
        <title>Deletion of the R78 G protein-coupled receptor gene from rat cytomegalovirus results in an attenuated, syncytium-inducing mutant strain.</title>
        <authorList>
            <person name="Beisser P.S."/>
            <person name="Grauls G."/>
            <person name="Bruggeman C.A."/>
            <person name="Vink C."/>
        </authorList>
    </citation>
    <scope>NUCLEOTIDE SEQUENCE [LARGE SCALE GENOMIC DNA]</scope>
    <source>
        <strain evidence="2 3">Maastricht</strain>
    </source>
</reference>
<reference evidence="2 3" key="5">
    <citation type="journal article" date="1998" name="Virology">
        <title>The Maastricht strain and England strain of rat cytomegalovirus represent different betaherpesvirus species rather than strains.</title>
        <authorList>
            <person name="Beisser P.S."/>
            <person name="Kaptein S.J."/>
            <person name="Beuken E."/>
            <person name="Bruggeman C.A."/>
            <person name="Vink C."/>
        </authorList>
    </citation>
    <scope>NUCLEOTIDE SEQUENCE [LARGE SCALE GENOMIC DNA]</scope>
    <source>
        <strain evidence="2 3">Maastricht</strain>
    </source>
</reference>
<protein>
    <submittedName>
        <fullName evidence="2">Pr124</fullName>
    </submittedName>
</protein>
<feature type="transmembrane region" description="Helical" evidence="1">
    <location>
        <begin position="47"/>
        <end position="66"/>
    </location>
</feature>
<keyword evidence="1" id="KW-0812">Transmembrane</keyword>
<reference evidence="2 3" key="10">
    <citation type="journal article" date="2000" name="Virus Res.">
        <title>Rat cytomegalovirus R89 is a highly conserved gene which expresses a spliced transcript.</title>
        <authorList>
            <person name="Gruijthuijsen Y.K."/>
            <person name="Beuken E."/>
            <person name="Bruggeman C.A."/>
            <person name="Vink C."/>
        </authorList>
    </citation>
    <scope>NUCLEOTIDE SEQUENCE [LARGE SCALE GENOMIC DNA]</scope>
    <source>
        <strain evidence="2 3">Maastricht</strain>
    </source>
</reference>
<reference evidence="2 3" key="6">
    <citation type="journal article" date="1999" name="J. Gen. Virol.">
        <title>The rat cytomegalovirus R32 gene encodes a virion-associated protein that elicits a strong humoral immune response in infected rats.</title>
        <authorList>
            <person name="Beuken E."/>
            <person name="Grauls G."/>
            <person name="Bruggeman C.A."/>
            <person name="Vink C."/>
        </authorList>
    </citation>
    <scope>NUCLEOTIDE SEQUENCE [LARGE SCALE GENOMIC DNA]</scope>
    <source>
        <strain evidence="2 3">Maastricht</strain>
    </source>
</reference>
<keyword evidence="3" id="KW-1185">Reference proteome</keyword>
<dbReference type="Proteomes" id="UP000008288">
    <property type="component" value="Segment"/>
</dbReference>
<reference evidence="2 3" key="8">
    <citation type="journal article" date="2000" name="J. Virol.">
        <title>The r144 major histocompatibility complex class I-like gene of rat cytomegalovirus is dispensable for both acute and long-term infection in the immunocompromised host.</title>
        <authorList>
            <person name="Beisser P.S."/>
            <person name="Kloover J.S."/>
            <person name="Grauls G.E."/>
            <person name="Blok M.J."/>
            <person name="Bruggeman C.A."/>
            <person name="Vink C."/>
        </authorList>
    </citation>
    <scope>NUCLEOTIDE SEQUENCE [LARGE SCALE GENOMIC DNA]</scope>
    <source>
        <strain evidence="2 3">Maastricht</strain>
    </source>
</reference>
<reference evidence="2 3" key="2">
    <citation type="journal article" date="1996" name="J. Virol.">
        <title>Structure of the rat cytomegalovirus genome termini.</title>
        <authorList>
            <person name="Vink C."/>
            <person name="Beuken E."/>
            <person name="Bruggeman C.A."/>
        </authorList>
    </citation>
    <scope>NUCLEOTIDE SEQUENCE [LARGE SCALE GENOMIC DNA]</scope>
    <source>
        <strain evidence="2 3">Maastricht</strain>
    </source>
</reference>
<reference evidence="2 3" key="9">
    <citation type="journal article" date="2000" name="J. Virol.">
        <title>Complete DNA sequence of the rat cytomegalovirus genome.</title>
        <authorList>
            <person name="Vink C."/>
            <person name="Beuken E."/>
            <person name="Bruggeman C.A."/>
        </authorList>
    </citation>
    <scope>NUCLEOTIDE SEQUENCE [LARGE SCALE GENOMIC DNA]</scope>
    <source>
        <strain evidence="2 3">Maastricht</strain>
    </source>
</reference>
<evidence type="ECO:0000313" key="2">
    <source>
        <dbReference type="EMBL" id="AAF99223.1"/>
    </source>
</evidence>
<dbReference type="RefSeq" id="NP_064235.1">
    <property type="nucleotide sequence ID" value="NC_002512.2"/>
</dbReference>
<reference evidence="2 3" key="1">
    <citation type="journal article" date="1996" name="J. Gen. Virol.">
        <title>Cloning and sequence analysis of the genes encoding DNA polymerase, glycoprotein B, ICP18.5 and major DNA-binding protein of rat cytomegalovirus.</title>
        <authorList>
            <person name="Beuken E."/>
            <person name="Slobbe R."/>
            <person name="Bruggeman C.A."/>
            <person name="Vink C."/>
        </authorList>
    </citation>
    <scope>NUCLEOTIDE SEQUENCE [LARGE SCALE GENOMIC DNA]</scope>
    <source>
        <strain evidence="2 3">Maastricht</strain>
    </source>
</reference>
<accession>Q9DW67</accession>
<dbReference type="KEGG" id="vg:940415"/>
<dbReference type="GeneID" id="940415"/>
<feature type="transmembrane region" description="Helical" evidence="1">
    <location>
        <begin position="23"/>
        <end position="40"/>
    </location>
</feature>
<gene>
    <name evidence="2" type="primary">r124</name>
</gene>
<reference evidence="2 3" key="4">
    <citation type="journal article" date="1998" name="J. Virol.">
        <title>The R33 G protein-coupled receptor gene of rat cytomegalovirus plays an essential role in the pathogenesis of viral infection.</title>
        <authorList>
            <person name="Beisser P.S."/>
            <person name="Vink C."/>
            <person name="Van Dam J.G."/>
            <person name="Grauls G."/>
            <person name="Vanherle S.J."/>
            <person name="Bruggeman C.A."/>
        </authorList>
    </citation>
    <scope>NUCLEOTIDE SEQUENCE [LARGE SCALE GENOMIC DNA]</scope>
    <source>
        <strain evidence="2 3">Maastricht</strain>
    </source>
</reference>
<proteinExistence type="predicted"/>
<organismHost>
    <name type="scientific">Rattus</name>
    <name type="common">rats</name>
    <dbReference type="NCBI Taxonomy" id="10114"/>
</organismHost>
<sequence>MTCVTNHDHPGVAEFHVHCLSDMIGYMRYSIYLFLCFYHLFKMEERFLKFTFILITCILSLLYVIGDGNEIEETDNGTGETMKVCIESHIYHLIGDMILGLLRAGLHLLWFYYIIS</sequence>
<keyword evidence="1" id="KW-0472">Membrane</keyword>
<reference evidence="2 3" key="3">
    <citation type="journal article" date="1997" name="J. Gen. Virol.">
        <title>Cloning and functional characterization of the origin of lytic-phase DNA replication of rat cytomegalovirus.</title>
        <authorList>
            <person name="Vink C."/>
            <person name="Beuken E."/>
            <person name="Bruggeman C.A."/>
        </authorList>
    </citation>
    <scope>NUCLEOTIDE SEQUENCE [LARGE SCALE GENOMIC DNA]</scope>
    <source>
        <strain evidence="2 3">Maastricht</strain>
    </source>
</reference>
<feature type="transmembrane region" description="Helical" evidence="1">
    <location>
        <begin position="90"/>
        <end position="115"/>
    </location>
</feature>